<dbReference type="SUPFAM" id="SSF55874">
    <property type="entry name" value="ATPase domain of HSP90 chaperone/DNA topoisomerase II/histidine kinase"/>
    <property type="match status" value="1"/>
</dbReference>
<dbReference type="AlphaFoldDB" id="A0A2T0YR07"/>
<feature type="transmembrane region" description="Helical" evidence="9">
    <location>
        <begin position="138"/>
        <end position="157"/>
    </location>
</feature>
<feature type="domain" description="Histidine kinase/HSP90-like ATPase" evidence="10">
    <location>
        <begin position="314"/>
        <end position="399"/>
    </location>
</feature>
<dbReference type="Pfam" id="PF07730">
    <property type="entry name" value="HisKA_3"/>
    <property type="match status" value="1"/>
</dbReference>
<dbReference type="InterPro" id="IPR036890">
    <property type="entry name" value="HATPase_C_sf"/>
</dbReference>
<dbReference type="PANTHER" id="PTHR24421">
    <property type="entry name" value="NITRATE/NITRITE SENSOR PROTEIN NARX-RELATED"/>
    <property type="match status" value="1"/>
</dbReference>
<evidence type="ECO:0000256" key="6">
    <source>
        <dbReference type="ARBA" id="ARBA00022777"/>
    </source>
</evidence>
<evidence type="ECO:0000256" key="9">
    <source>
        <dbReference type="SAM" id="Phobius"/>
    </source>
</evidence>
<dbReference type="Pfam" id="PF02518">
    <property type="entry name" value="HATPase_c"/>
    <property type="match status" value="1"/>
</dbReference>
<keyword evidence="7" id="KW-0067">ATP-binding</keyword>
<gene>
    <name evidence="12" type="ORF">BCL67_104190</name>
</gene>
<evidence type="ECO:0000256" key="2">
    <source>
        <dbReference type="ARBA" id="ARBA00012438"/>
    </source>
</evidence>
<dbReference type="EMBL" id="PVTY01000004">
    <property type="protein sequence ID" value="PRZ17837.1"/>
    <property type="molecule type" value="Genomic_DNA"/>
</dbReference>
<dbReference type="InterPro" id="IPR011712">
    <property type="entry name" value="Sig_transdc_His_kin_sub3_dim/P"/>
</dbReference>
<dbReference type="EC" id="2.7.13.3" evidence="2"/>
<dbReference type="GO" id="GO:0046983">
    <property type="term" value="F:protein dimerization activity"/>
    <property type="evidence" value="ECO:0007669"/>
    <property type="project" value="InterPro"/>
</dbReference>
<name>A0A2T0YR07_9MICC</name>
<dbReference type="PANTHER" id="PTHR24421:SF10">
    <property type="entry name" value="NITRATE_NITRITE SENSOR PROTEIN NARQ"/>
    <property type="match status" value="1"/>
</dbReference>
<dbReference type="GO" id="GO:0016020">
    <property type="term" value="C:membrane"/>
    <property type="evidence" value="ECO:0007669"/>
    <property type="project" value="InterPro"/>
</dbReference>
<feature type="transmembrane region" description="Helical" evidence="9">
    <location>
        <begin position="69"/>
        <end position="90"/>
    </location>
</feature>
<evidence type="ECO:0000313" key="12">
    <source>
        <dbReference type="EMBL" id="PRZ17837.1"/>
    </source>
</evidence>
<evidence type="ECO:0000256" key="4">
    <source>
        <dbReference type="ARBA" id="ARBA00022679"/>
    </source>
</evidence>
<feature type="transmembrane region" description="Helical" evidence="9">
    <location>
        <begin position="110"/>
        <end position="131"/>
    </location>
</feature>
<keyword evidence="9" id="KW-0472">Membrane</keyword>
<dbReference type="CDD" id="cd16917">
    <property type="entry name" value="HATPase_UhpB-NarQ-NarX-like"/>
    <property type="match status" value="1"/>
</dbReference>
<evidence type="ECO:0000256" key="1">
    <source>
        <dbReference type="ARBA" id="ARBA00000085"/>
    </source>
</evidence>
<keyword evidence="13" id="KW-1185">Reference proteome</keyword>
<dbReference type="GO" id="GO:0000155">
    <property type="term" value="F:phosphorelay sensor kinase activity"/>
    <property type="evidence" value="ECO:0007669"/>
    <property type="project" value="InterPro"/>
</dbReference>
<keyword evidence="6 12" id="KW-0418">Kinase</keyword>
<dbReference type="OrthoDB" id="227596at2"/>
<keyword evidence="4" id="KW-0808">Transferase</keyword>
<accession>A0A2T0YR07</accession>
<organism evidence="12 13">
    <name type="scientific">Nesterenkonia sandarakina</name>
    <dbReference type="NCBI Taxonomy" id="272918"/>
    <lineage>
        <taxon>Bacteria</taxon>
        <taxon>Bacillati</taxon>
        <taxon>Actinomycetota</taxon>
        <taxon>Actinomycetes</taxon>
        <taxon>Micrococcales</taxon>
        <taxon>Micrococcaceae</taxon>
        <taxon>Nesterenkonia</taxon>
    </lineage>
</organism>
<keyword evidence="9" id="KW-0812">Transmembrane</keyword>
<keyword evidence="8" id="KW-0902">Two-component regulatory system</keyword>
<comment type="catalytic activity">
    <reaction evidence="1">
        <text>ATP + protein L-histidine = ADP + protein N-phospho-L-histidine.</text>
        <dbReference type="EC" id="2.7.13.3"/>
    </reaction>
</comment>
<keyword evidence="9" id="KW-1133">Transmembrane helix</keyword>
<dbReference type="Gene3D" id="3.30.565.10">
    <property type="entry name" value="Histidine kinase-like ATPase, C-terminal domain"/>
    <property type="match status" value="1"/>
</dbReference>
<sequence length="424" mass="45785">MGMRPSFRGHLQSLLTLGVALLILAVGWAGVAETPWWRALGVTSQQWWHLIPLGLMAFALLIRIRRPVLALVLGGGIALLDLSIGFNIGILLCVSDLVYNLGIRGSRRAVLAAAVALTAGTVASGVVALAFGADWEGALSIALVGFAVLLMPLWWAAEVRRGYPLWQEPDARHQLEAERHAGMLRRQASQRRQAVEQERQRMARELHDVVSSQVSAIALTSGAVLNAAADTERDRRALGSIRRTSVEALEQLREMVLLLRGEGRPSNAETVDYAELLDGTNWTDVLAVAQDRGMLLSVEGEPPESLSPGQHHVLLRVLQESLINAQKHGQAQATVSVRQKRQRLLLTVTSPVLGESSASRSLRTDDDAASRLGAGVGLAVMRERVQLVGGSLRAGPVRAKSPLTPGGPTLWAVEAEFPLKRVRG</sequence>
<protein>
    <recommendedName>
        <fullName evidence="2">histidine kinase</fullName>
        <ecNumber evidence="2">2.7.13.3</ecNumber>
    </recommendedName>
</protein>
<evidence type="ECO:0000313" key="13">
    <source>
        <dbReference type="Proteomes" id="UP000238217"/>
    </source>
</evidence>
<evidence type="ECO:0000256" key="7">
    <source>
        <dbReference type="ARBA" id="ARBA00022840"/>
    </source>
</evidence>
<comment type="caution">
    <text evidence="12">The sequence shown here is derived from an EMBL/GenBank/DDBJ whole genome shotgun (WGS) entry which is preliminary data.</text>
</comment>
<evidence type="ECO:0000259" key="11">
    <source>
        <dbReference type="Pfam" id="PF07730"/>
    </source>
</evidence>
<feature type="domain" description="Signal transduction histidine kinase subgroup 3 dimerisation and phosphoacceptor" evidence="11">
    <location>
        <begin position="198"/>
        <end position="261"/>
    </location>
</feature>
<dbReference type="Gene3D" id="1.20.5.1930">
    <property type="match status" value="1"/>
</dbReference>
<evidence type="ECO:0000256" key="8">
    <source>
        <dbReference type="ARBA" id="ARBA00023012"/>
    </source>
</evidence>
<dbReference type="Proteomes" id="UP000238217">
    <property type="component" value="Unassembled WGS sequence"/>
</dbReference>
<keyword evidence="3" id="KW-0597">Phosphoprotein</keyword>
<dbReference type="GO" id="GO:0005524">
    <property type="term" value="F:ATP binding"/>
    <property type="evidence" value="ECO:0007669"/>
    <property type="project" value="UniProtKB-KW"/>
</dbReference>
<evidence type="ECO:0000256" key="5">
    <source>
        <dbReference type="ARBA" id="ARBA00022741"/>
    </source>
</evidence>
<dbReference type="InterPro" id="IPR003594">
    <property type="entry name" value="HATPase_dom"/>
</dbReference>
<keyword evidence="5" id="KW-0547">Nucleotide-binding</keyword>
<evidence type="ECO:0000259" key="10">
    <source>
        <dbReference type="Pfam" id="PF02518"/>
    </source>
</evidence>
<proteinExistence type="predicted"/>
<dbReference type="InterPro" id="IPR050482">
    <property type="entry name" value="Sensor_HK_TwoCompSys"/>
</dbReference>
<reference evidence="12 13" key="1">
    <citation type="submission" date="2018-03" db="EMBL/GenBank/DDBJ databases">
        <title>Comparative analysis of microorganisms from saline springs in Andes Mountain Range, Colombia.</title>
        <authorList>
            <person name="Rubin E."/>
        </authorList>
    </citation>
    <scope>NUCLEOTIDE SEQUENCE [LARGE SCALE GENOMIC DNA]</scope>
    <source>
        <strain evidence="12 13">CG 35</strain>
    </source>
</reference>
<feature type="transmembrane region" description="Helical" evidence="9">
    <location>
        <begin position="45"/>
        <end position="62"/>
    </location>
</feature>
<evidence type="ECO:0000256" key="3">
    <source>
        <dbReference type="ARBA" id="ARBA00022553"/>
    </source>
</evidence>